<evidence type="ECO:0000313" key="7">
    <source>
        <dbReference type="Proteomes" id="UP000554766"/>
    </source>
</evidence>
<evidence type="ECO:0000256" key="1">
    <source>
        <dbReference type="ARBA" id="ARBA00022842"/>
    </source>
</evidence>
<dbReference type="InterPro" id="IPR007566">
    <property type="entry name" value="PEP_COase_arc-type"/>
</dbReference>
<keyword evidence="3 4" id="KW-0120">Carbon dioxide fixation</keyword>
<dbReference type="InterPro" id="IPR015813">
    <property type="entry name" value="Pyrv/PenolPyrv_kinase-like_dom"/>
</dbReference>
<evidence type="ECO:0000256" key="2">
    <source>
        <dbReference type="ARBA" id="ARBA00023239"/>
    </source>
</evidence>
<dbReference type="SUPFAM" id="SSF51621">
    <property type="entry name" value="Phosphoenolpyruvate/pyruvate domain"/>
    <property type="match status" value="1"/>
</dbReference>
<dbReference type="GO" id="GO:0006107">
    <property type="term" value="P:oxaloacetate metabolic process"/>
    <property type="evidence" value="ECO:0007669"/>
    <property type="project" value="UniProtKB-UniRule"/>
</dbReference>
<protein>
    <recommendedName>
        <fullName evidence="4 5">Phosphoenolpyruvate carboxylase</fullName>
        <shortName evidence="4">PEPC</shortName>
        <shortName evidence="4">PEPCase</shortName>
        <ecNumber evidence="4 5">4.1.1.31</ecNumber>
    </recommendedName>
</protein>
<reference evidence="6 7" key="1">
    <citation type="journal article" date="2020" name="Nat. Commun.">
        <title>The structures of two archaeal type IV pili illuminate evolutionary relationships.</title>
        <authorList>
            <person name="Wang F."/>
            <person name="Baquero D.P."/>
            <person name="Su Z."/>
            <person name="Beltran L.C."/>
            <person name="Prangishvili D."/>
            <person name="Krupovic M."/>
            <person name="Egelman E.H."/>
        </authorList>
    </citation>
    <scope>NUCLEOTIDE SEQUENCE [LARGE SCALE GENOMIC DNA]</scope>
    <source>
        <strain evidence="6 7">2GA</strain>
    </source>
</reference>
<comment type="catalytic activity">
    <reaction evidence="4">
        <text>oxaloacetate + phosphate = phosphoenolpyruvate + hydrogencarbonate</text>
        <dbReference type="Rhea" id="RHEA:28370"/>
        <dbReference type="ChEBI" id="CHEBI:16452"/>
        <dbReference type="ChEBI" id="CHEBI:17544"/>
        <dbReference type="ChEBI" id="CHEBI:43474"/>
        <dbReference type="ChEBI" id="CHEBI:58702"/>
        <dbReference type="EC" id="4.1.1.31"/>
    </reaction>
</comment>
<name>A0A7L4P7I4_9CREN</name>
<keyword evidence="1 4" id="KW-0460">Magnesium</keyword>
<dbReference type="HAMAP" id="MF_01904">
    <property type="entry name" value="PEPcase_type2"/>
    <property type="match status" value="1"/>
</dbReference>
<dbReference type="GO" id="GO:0006099">
    <property type="term" value="P:tricarboxylic acid cycle"/>
    <property type="evidence" value="ECO:0007669"/>
    <property type="project" value="InterPro"/>
</dbReference>
<dbReference type="GO" id="GO:0000287">
    <property type="term" value="F:magnesium ion binding"/>
    <property type="evidence" value="ECO:0007669"/>
    <property type="project" value="UniProtKB-UniRule"/>
</dbReference>
<dbReference type="NCBIfam" id="TIGR02751">
    <property type="entry name" value="PEPCase_arch"/>
    <property type="match status" value="1"/>
</dbReference>
<dbReference type="AlphaFoldDB" id="A0A7L4P7I4"/>
<dbReference type="RefSeq" id="WP_128622222.1">
    <property type="nucleotide sequence ID" value="NZ_JAAVJF010000001.1"/>
</dbReference>
<evidence type="ECO:0000256" key="5">
    <source>
        <dbReference type="NCBIfam" id="TIGR02751"/>
    </source>
</evidence>
<comment type="subunit">
    <text evidence="4">Homotetramer.</text>
</comment>
<dbReference type="EMBL" id="JAAVJF010000001">
    <property type="protein sequence ID" value="NYR14477.1"/>
    <property type="molecule type" value="Genomic_DNA"/>
</dbReference>
<evidence type="ECO:0000256" key="3">
    <source>
        <dbReference type="ARBA" id="ARBA00023300"/>
    </source>
</evidence>
<dbReference type="PIRSF" id="PIRSF006677">
    <property type="entry name" value="UCP006677"/>
    <property type="match status" value="1"/>
</dbReference>
<keyword evidence="7" id="KW-1185">Reference proteome</keyword>
<sequence length="459" mass="51795">MHIPRLMCTQHPDTTVKITTAEEVDEAIVAYTAYGCDEVMVDYEGKMTPYGQPKEIVMKAIRGDVPLGDEFYITVRLPNPKLEEFDRAMLSLEAALVANYFSRRYADAQAVRWVVLPMVEDFDTVILVRRMLRRKAEIYKSETGVDVGEVEVIPLIEDAFVQVKAKVIVGEVFKSEEAREVRVFLGKSDSAVRHGHLASALAIIYAMSKLKEFEAESGIRVRPILGMGSPPFRGALNNPRLAHLEVVQYAGYYTATIQSAVRYDTSLDEYVKVRESILNACCGTRGLVGEEVLPLIQEASAKYRSQAMKHVDKIAEVARLVPSTRDRVSWKEYGRSLLDGDRVVHMPRAIVYTSAWYAMGFPPTLIDAPLLLELAKSDKLDAVFKLLPTYKMELEYDYEFFDPQTARNYLSEELVYAAVELADYLGVEARPTPTYTALLKMPRSEPNIIALSKYRKFLG</sequence>
<dbReference type="EC" id="4.1.1.31" evidence="4 5"/>
<proteinExistence type="inferred from homology"/>
<comment type="function">
    <text evidence="4">Catalyzes the irreversible beta-carboxylation of phosphoenolpyruvate (PEP) to form oxaloacetate (OAA), a four-carbon dicarboxylic acid source for the tricarboxylic acid cycle.</text>
</comment>
<dbReference type="Proteomes" id="UP000554766">
    <property type="component" value="Unassembled WGS sequence"/>
</dbReference>
<keyword evidence="2 4" id="KW-0456">Lyase</keyword>
<dbReference type="GO" id="GO:0015977">
    <property type="term" value="P:carbon fixation"/>
    <property type="evidence" value="ECO:0007669"/>
    <property type="project" value="UniProtKB-UniRule"/>
</dbReference>
<dbReference type="GO" id="GO:0008964">
    <property type="term" value="F:phosphoenolpyruvate carboxylase activity"/>
    <property type="evidence" value="ECO:0007669"/>
    <property type="project" value="UniProtKB-UniRule"/>
</dbReference>
<comment type="caution">
    <text evidence="6">The sequence shown here is derived from an EMBL/GenBank/DDBJ whole genome shotgun (WGS) entry which is preliminary data.</text>
</comment>
<dbReference type="GeneID" id="5054751"/>
<organism evidence="6 7">
    <name type="scientific">Pyrobaculum arsenaticum</name>
    <dbReference type="NCBI Taxonomy" id="121277"/>
    <lineage>
        <taxon>Archaea</taxon>
        <taxon>Thermoproteota</taxon>
        <taxon>Thermoprotei</taxon>
        <taxon>Thermoproteales</taxon>
        <taxon>Thermoproteaceae</taxon>
        <taxon>Pyrobaculum</taxon>
    </lineage>
</organism>
<gene>
    <name evidence="4 6" type="primary">ppcA</name>
    <name evidence="6" type="ORF">HC235_00515</name>
</gene>
<keyword evidence="6" id="KW-0670">Pyruvate</keyword>
<dbReference type="OMA" id="QMWDCEG"/>
<evidence type="ECO:0000313" key="6">
    <source>
        <dbReference type="EMBL" id="NYR14477.1"/>
    </source>
</evidence>
<comment type="cofactor">
    <cofactor evidence="4">
        <name>Mg(2+)</name>
        <dbReference type="ChEBI" id="CHEBI:18420"/>
    </cofactor>
</comment>
<dbReference type="Pfam" id="PF14010">
    <property type="entry name" value="PEPcase_2"/>
    <property type="match status" value="1"/>
</dbReference>
<accession>A0A7L4P7I4</accession>
<comment type="similarity">
    <text evidence="4">Belongs to the PEPCase type 2 family.</text>
</comment>
<evidence type="ECO:0000256" key="4">
    <source>
        <dbReference type="HAMAP-Rule" id="MF_01904"/>
    </source>
</evidence>